<dbReference type="Proteomes" id="UP000193144">
    <property type="component" value="Unassembled WGS sequence"/>
</dbReference>
<dbReference type="EMBL" id="MCFA01000197">
    <property type="protein sequence ID" value="ORX99497.1"/>
    <property type="molecule type" value="Genomic_DNA"/>
</dbReference>
<evidence type="ECO:0000256" key="1">
    <source>
        <dbReference type="SAM" id="MobiDB-lite"/>
    </source>
</evidence>
<reference evidence="2 3" key="1">
    <citation type="submission" date="2016-07" db="EMBL/GenBank/DDBJ databases">
        <title>Pervasive Adenine N6-methylation of Active Genes in Fungi.</title>
        <authorList>
            <consortium name="DOE Joint Genome Institute"/>
            <person name="Mondo S.J."/>
            <person name="Dannebaum R.O."/>
            <person name="Kuo R.C."/>
            <person name="Labutti K."/>
            <person name="Haridas S."/>
            <person name="Kuo A."/>
            <person name="Salamov A."/>
            <person name="Ahrendt S.R."/>
            <person name="Lipzen A."/>
            <person name="Sullivan W."/>
            <person name="Andreopoulos W.B."/>
            <person name="Clum A."/>
            <person name="Lindquist E."/>
            <person name="Daum C."/>
            <person name="Ramamoorthy G.K."/>
            <person name="Gryganskyi A."/>
            <person name="Culley D."/>
            <person name="Magnuson J.K."/>
            <person name="James T.Y."/>
            <person name="O'Malley M.A."/>
            <person name="Stajich J.E."/>
            <person name="Spatafora J.W."/>
            <person name="Visel A."/>
            <person name="Grigoriev I.V."/>
        </authorList>
    </citation>
    <scope>NUCLEOTIDE SEQUENCE [LARGE SCALE GENOMIC DNA]</scope>
    <source>
        <strain evidence="2 3">CBS 115471</strain>
    </source>
</reference>
<dbReference type="InterPro" id="IPR021838">
    <property type="entry name" value="DUF3431"/>
</dbReference>
<evidence type="ECO:0000313" key="3">
    <source>
        <dbReference type="Proteomes" id="UP000193144"/>
    </source>
</evidence>
<feature type="region of interest" description="Disordered" evidence="1">
    <location>
        <begin position="315"/>
        <end position="335"/>
    </location>
</feature>
<dbReference type="PANTHER" id="PTHR37490:SF3">
    <property type="entry name" value="DUF3431 DOMAIN CONTAINING PROTEIN"/>
    <property type="match status" value="1"/>
</dbReference>
<evidence type="ECO:0000313" key="2">
    <source>
        <dbReference type="EMBL" id="ORX99497.1"/>
    </source>
</evidence>
<dbReference type="OrthoDB" id="426718at2759"/>
<dbReference type="PANTHER" id="PTHR37490">
    <property type="entry name" value="EXPRESSED PROTEIN"/>
    <property type="match status" value="1"/>
</dbReference>
<name>A0A1Y1YNA5_9PLEO</name>
<proteinExistence type="predicted"/>
<organism evidence="2 3">
    <name type="scientific">Clohesyomyces aquaticus</name>
    <dbReference type="NCBI Taxonomy" id="1231657"/>
    <lineage>
        <taxon>Eukaryota</taxon>
        <taxon>Fungi</taxon>
        <taxon>Dikarya</taxon>
        <taxon>Ascomycota</taxon>
        <taxon>Pezizomycotina</taxon>
        <taxon>Dothideomycetes</taxon>
        <taxon>Pleosporomycetidae</taxon>
        <taxon>Pleosporales</taxon>
        <taxon>Lindgomycetaceae</taxon>
        <taxon>Clohesyomyces</taxon>
    </lineage>
</organism>
<sequence length="335" mass="38371">MMISRRYQRIILICILIWAFLYFSFNSAANFTRGAASRLSARPPQRSSGGHATAANNKNKTKPVKPEDKELVVASLTGDDTSWLDQFFGEWKKNIYVVNNQSAPLTVSVNKGREAMPFLTYIIDRYDSLPDVSIFIHSLRYQWHNEDPMYDGVPVLKRLRLKHVEKRGFVALRCSWTMGCPSELHPTSPSGQSDDRSQNEAAYAGVFRHLFPDEAVPDVVGAHCSSQFAVSRERVRARPRMQYEKMRKWLLETRLQDQISGRVIEYMWHIIFGMPAVDCQDAGECFCQTFGLCNLTCTERECEKRYRLPQFSTIPQGWPETGPGSNGWPERGWAD</sequence>
<dbReference type="Pfam" id="PF11913">
    <property type="entry name" value="DUF3431"/>
    <property type="match status" value="1"/>
</dbReference>
<accession>A0A1Y1YNA5</accession>
<comment type="caution">
    <text evidence="2">The sequence shown here is derived from an EMBL/GenBank/DDBJ whole genome shotgun (WGS) entry which is preliminary data.</text>
</comment>
<keyword evidence="3" id="KW-1185">Reference proteome</keyword>
<feature type="compositionally biased region" description="Polar residues" evidence="1">
    <location>
        <begin position="45"/>
        <end position="58"/>
    </location>
</feature>
<gene>
    <name evidence="2" type="ORF">BCR34DRAFT_126562</name>
</gene>
<protein>
    <submittedName>
        <fullName evidence="2">Uncharacterized protein</fullName>
    </submittedName>
</protein>
<feature type="region of interest" description="Disordered" evidence="1">
    <location>
        <begin position="40"/>
        <end position="64"/>
    </location>
</feature>
<dbReference type="AlphaFoldDB" id="A0A1Y1YNA5"/>